<feature type="domain" description="Glycosyl transferase CAP10" evidence="5">
    <location>
        <begin position="345"/>
        <end position="598"/>
    </location>
</feature>
<keyword evidence="4" id="KW-0472">Membrane</keyword>
<protein>
    <recommendedName>
        <fullName evidence="5">Glycosyl transferase CAP10 domain-containing protein</fullName>
    </recommendedName>
</protein>
<keyword evidence="2" id="KW-0808">Transferase</keyword>
<accession>A0A9C7Q1Z5</accession>
<dbReference type="AlphaFoldDB" id="A0A9C7Q1Z5"/>
<dbReference type="Pfam" id="PF05686">
    <property type="entry name" value="Glyco_transf_90"/>
    <property type="match status" value="1"/>
</dbReference>
<dbReference type="SMART" id="SM00672">
    <property type="entry name" value="CAP10"/>
    <property type="match status" value="1"/>
</dbReference>
<dbReference type="GO" id="GO:0016740">
    <property type="term" value="F:transferase activity"/>
    <property type="evidence" value="ECO:0007669"/>
    <property type="project" value="UniProtKB-KW"/>
</dbReference>
<dbReference type="InterPro" id="IPR051091">
    <property type="entry name" value="O-Glucosyltr/Glycosyltrsf_90"/>
</dbReference>
<comment type="caution">
    <text evidence="6">The sequence shown here is derived from an EMBL/GenBank/DDBJ whole genome shotgun (WGS) entry which is preliminary data.</text>
</comment>
<dbReference type="PANTHER" id="PTHR12203:SF35">
    <property type="entry name" value="PROTEIN O-GLUCOSYLTRANSFERASE 1"/>
    <property type="match status" value="1"/>
</dbReference>
<reference evidence="6" key="2">
    <citation type="submission" date="2022-01" db="EMBL/GenBank/DDBJ databases">
        <authorList>
            <person name="Hirooka S."/>
            <person name="Miyagishima S.Y."/>
        </authorList>
    </citation>
    <scope>NUCLEOTIDE SEQUENCE</scope>
    <source>
        <strain evidence="6">NBRC 102759</strain>
    </source>
</reference>
<evidence type="ECO:0000256" key="1">
    <source>
        <dbReference type="ARBA" id="ARBA00010118"/>
    </source>
</evidence>
<name>A0A9C7Q1Z5_9RHOD</name>
<dbReference type="InterPro" id="IPR006598">
    <property type="entry name" value="CAP10"/>
</dbReference>
<dbReference type="Proteomes" id="UP001061958">
    <property type="component" value="Unassembled WGS sequence"/>
</dbReference>
<organism evidence="6 7">
    <name type="scientific">Galdieria partita</name>
    <dbReference type="NCBI Taxonomy" id="83374"/>
    <lineage>
        <taxon>Eukaryota</taxon>
        <taxon>Rhodophyta</taxon>
        <taxon>Bangiophyceae</taxon>
        <taxon>Galdieriales</taxon>
        <taxon>Galdieriaceae</taxon>
        <taxon>Galdieria</taxon>
    </lineage>
</organism>
<sequence length="611" mass="71587">MWHSRFSNRRIQRFQRNKAFSISYIIWSYSLDIVDYFKRLTGAEVLWEERVNSASSAMGKEHYIWLTTRRHTLSKTIKRMWYLGRKIWGFLFVLFVFCWYVSYLGKIMPVVEKTKYKQEPKKEWEDKEQLAVPEWHLPYINNQLLQLRAQGKEVNEELMKKYYHLPHSVTDEIEYVPMEDTEKFSAESPKRTELSNPMRANSKAPTEQTNKVIHDKAVPVSQHKKSSFSGSKVSKNEWRIPKSNIPISPVPETVAKSLKSLVDKYLEPFLGGVSQEQYMEVLQRNTYAVTPKGANKGVSCVLIQIVDHEIYVLDPYQITSSGKALYRNRLEQALVLIQKLLEKKSLPNVEFVLSLHDCVQTVSKPHHYRVAKYIESRPIFTVIHCNFSDNLPFPMLEGSSNRGDWKSWDTSYSIPWNKKSNQAVFRGGLRDSSYFQSREEAQRKCLDIGRGKLLHLQEKRGDLLNISVGGRCFKSYVLNRMSFEQQQQFKYNIYAEGNCFWADRLAKQLFASFVTIKQETPCGVYFEPLLRPMTHYIPTNYMFDDLIEKIEWAQAHDDQVKQIMQQANQWASQYLSFSAVLTFVELLLREYASLLQQPISINREAIKVLFE</sequence>
<comment type="similarity">
    <text evidence="1">Belongs to the glycosyltransferase 90 family.</text>
</comment>
<feature type="transmembrane region" description="Helical" evidence="4">
    <location>
        <begin position="87"/>
        <end position="105"/>
    </location>
</feature>
<evidence type="ECO:0000256" key="4">
    <source>
        <dbReference type="SAM" id="Phobius"/>
    </source>
</evidence>
<gene>
    <name evidence="6" type="ORF">GpartN1_g6794.t1</name>
</gene>
<keyword evidence="7" id="KW-1185">Reference proteome</keyword>
<feature type="region of interest" description="Disordered" evidence="3">
    <location>
        <begin position="185"/>
        <end position="209"/>
    </location>
</feature>
<dbReference type="EMBL" id="BQMJ01000063">
    <property type="protein sequence ID" value="GJQ15003.1"/>
    <property type="molecule type" value="Genomic_DNA"/>
</dbReference>
<evidence type="ECO:0000259" key="5">
    <source>
        <dbReference type="SMART" id="SM00672"/>
    </source>
</evidence>
<dbReference type="PANTHER" id="PTHR12203">
    <property type="entry name" value="KDEL LYS-ASP-GLU-LEU CONTAINING - RELATED"/>
    <property type="match status" value="1"/>
</dbReference>
<dbReference type="OrthoDB" id="202415at2759"/>
<evidence type="ECO:0000313" key="7">
    <source>
        <dbReference type="Proteomes" id="UP001061958"/>
    </source>
</evidence>
<reference evidence="6" key="1">
    <citation type="journal article" date="2022" name="Proc. Natl. Acad. Sci. U.S.A.">
        <title>Life cycle and functional genomics of the unicellular red alga Galdieria for elucidating algal and plant evolution and industrial use.</title>
        <authorList>
            <person name="Hirooka S."/>
            <person name="Itabashi T."/>
            <person name="Ichinose T.M."/>
            <person name="Onuma R."/>
            <person name="Fujiwara T."/>
            <person name="Yamashita S."/>
            <person name="Jong L.W."/>
            <person name="Tomita R."/>
            <person name="Iwane A.H."/>
            <person name="Miyagishima S.Y."/>
        </authorList>
    </citation>
    <scope>NUCLEOTIDE SEQUENCE</scope>
    <source>
        <strain evidence="6">NBRC 102759</strain>
    </source>
</reference>
<evidence type="ECO:0000256" key="3">
    <source>
        <dbReference type="SAM" id="MobiDB-lite"/>
    </source>
</evidence>
<evidence type="ECO:0000256" key="2">
    <source>
        <dbReference type="ARBA" id="ARBA00022679"/>
    </source>
</evidence>
<proteinExistence type="inferred from homology"/>
<evidence type="ECO:0000313" key="6">
    <source>
        <dbReference type="EMBL" id="GJQ15003.1"/>
    </source>
</evidence>
<feature type="compositionally biased region" description="Polar residues" evidence="3">
    <location>
        <begin position="194"/>
        <end position="209"/>
    </location>
</feature>
<keyword evidence="4" id="KW-1133">Transmembrane helix</keyword>
<keyword evidence="4" id="KW-0812">Transmembrane</keyword>